<evidence type="ECO:0000256" key="2">
    <source>
        <dbReference type="SAM" id="SignalP"/>
    </source>
</evidence>
<accession>A0ABQ3ZLY7</accession>
<comment type="caution">
    <text evidence="3">The sequence shown here is derived from an EMBL/GenBank/DDBJ whole genome shotgun (WGS) entry which is preliminary data.</text>
</comment>
<evidence type="ECO:0000256" key="1">
    <source>
        <dbReference type="SAM" id="MobiDB-lite"/>
    </source>
</evidence>
<gene>
    <name evidence="3" type="ORF">Ahu01nite_026750</name>
</gene>
<protein>
    <recommendedName>
        <fullName evidence="5">Polysaccharide lyase-like protein</fullName>
    </recommendedName>
</protein>
<feature type="signal peptide" evidence="2">
    <location>
        <begin position="1"/>
        <end position="30"/>
    </location>
</feature>
<feature type="compositionally biased region" description="Low complexity" evidence="1">
    <location>
        <begin position="42"/>
        <end position="57"/>
    </location>
</feature>
<sequence length="292" mass="32336">MDDVKFRSLARWCALTGLVAALGVTVPATAAPKKLPTCKTGTASTRAPASAPSTRAPKACQATPPRVELGRMSRAAGARTTAGYHHLGAGTAGVWRGVYGRMQVVNGAVRPGTYDFLASRFLVKRDLGGGKLAWLEAGWAETGWSGKGRQRIYTFNTNTNTWQFYDQYKLKSGSRIWIDVHTDGNNVWQAWLWWNDTWNLLTTQKLPIGSSAYVEQYVEVHVDDDKPTSLRVPRAEVDNVKLRDPDDGGIRYWRSDVDTVTGGSTRRSDDFCLDWVTQFDTWSAGDCERPAD</sequence>
<proteinExistence type="predicted"/>
<evidence type="ECO:0000313" key="4">
    <source>
        <dbReference type="Proteomes" id="UP000603200"/>
    </source>
</evidence>
<feature type="region of interest" description="Disordered" evidence="1">
    <location>
        <begin position="38"/>
        <end position="62"/>
    </location>
</feature>
<keyword evidence="4" id="KW-1185">Reference proteome</keyword>
<name>A0ABQ3ZLY7_9ACTN</name>
<feature type="chain" id="PRO_5046462161" description="Polysaccharide lyase-like protein" evidence="2">
    <location>
        <begin position="31"/>
        <end position="292"/>
    </location>
</feature>
<evidence type="ECO:0008006" key="5">
    <source>
        <dbReference type="Google" id="ProtNLM"/>
    </source>
</evidence>
<keyword evidence="2" id="KW-0732">Signal</keyword>
<dbReference type="EMBL" id="BOMN01000031">
    <property type="protein sequence ID" value="GIE19573.1"/>
    <property type="molecule type" value="Genomic_DNA"/>
</dbReference>
<evidence type="ECO:0000313" key="3">
    <source>
        <dbReference type="EMBL" id="GIE19573.1"/>
    </source>
</evidence>
<dbReference type="Proteomes" id="UP000603200">
    <property type="component" value="Unassembled WGS sequence"/>
</dbReference>
<organism evidence="3 4">
    <name type="scientific">Winogradskya humida</name>
    <dbReference type="NCBI Taxonomy" id="113566"/>
    <lineage>
        <taxon>Bacteria</taxon>
        <taxon>Bacillati</taxon>
        <taxon>Actinomycetota</taxon>
        <taxon>Actinomycetes</taxon>
        <taxon>Micromonosporales</taxon>
        <taxon>Micromonosporaceae</taxon>
        <taxon>Winogradskya</taxon>
    </lineage>
</organism>
<reference evidence="3 4" key="1">
    <citation type="submission" date="2021-01" db="EMBL/GenBank/DDBJ databases">
        <title>Whole genome shotgun sequence of Actinoplanes humidus NBRC 14915.</title>
        <authorList>
            <person name="Komaki H."/>
            <person name="Tamura T."/>
        </authorList>
    </citation>
    <scope>NUCLEOTIDE SEQUENCE [LARGE SCALE GENOMIC DNA]</scope>
    <source>
        <strain evidence="3 4">NBRC 14915</strain>
    </source>
</reference>